<reference evidence="2 3" key="1">
    <citation type="submission" date="2022-07" db="EMBL/GenBank/DDBJ databases">
        <title>Bombella genomes.</title>
        <authorList>
            <person name="Harer L."/>
            <person name="Styblova S."/>
            <person name="Ehrmann M."/>
        </authorList>
    </citation>
    <scope>NUCLEOTIDE SEQUENCE [LARGE SCALE GENOMIC DNA]</scope>
    <source>
        <strain evidence="2 3">TMW 2.2556</strain>
    </source>
</reference>
<protein>
    <submittedName>
        <fullName evidence="2">GIY-YIG nuclease family protein</fullName>
    </submittedName>
</protein>
<gene>
    <name evidence="2" type="ORF">NQF89_04185</name>
</gene>
<dbReference type="RefSeq" id="WP_155579122.1">
    <property type="nucleotide sequence ID" value="NZ_JANIDX010000003.1"/>
</dbReference>
<dbReference type="EMBL" id="JANIDX010000003">
    <property type="protein sequence ID" value="MCX5619621.1"/>
    <property type="molecule type" value="Genomic_DNA"/>
</dbReference>
<comment type="caution">
    <text evidence="2">The sequence shown here is derived from an EMBL/GenBank/DDBJ whole genome shotgun (WGS) entry which is preliminary data.</text>
</comment>
<evidence type="ECO:0000313" key="2">
    <source>
        <dbReference type="EMBL" id="MCX5619621.1"/>
    </source>
</evidence>
<dbReference type="Proteomes" id="UP001165575">
    <property type="component" value="Unassembled WGS sequence"/>
</dbReference>
<proteinExistence type="predicted"/>
<dbReference type="CDD" id="cd10447">
    <property type="entry name" value="GIY-YIG_unchar_2"/>
    <property type="match status" value="1"/>
</dbReference>
<dbReference type="InterPro" id="IPR025579">
    <property type="entry name" value="DUF4357"/>
</dbReference>
<feature type="domain" description="DUF4357" evidence="1">
    <location>
        <begin position="234"/>
        <end position="287"/>
    </location>
</feature>
<evidence type="ECO:0000313" key="3">
    <source>
        <dbReference type="Proteomes" id="UP001165575"/>
    </source>
</evidence>
<dbReference type="Pfam" id="PF14267">
    <property type="entry name" value="DUF4357"/>
    <property type="match status" value="1"/>
</dbReference>
<evidence type="ECO:0000259" key="1">
    <source>
        <dbReference type="Pfam" id="PF14267"/>
    </source>
</evidence>
<sequence>MHPQTIQVFLPFGNPQSLRVAWVTTRLVNVIEIPRAQLDRFMRMSEAQAVGLYFLFGEDEQTEHPQVYIGQTERLGERLKEHNRSKDFWNKAVVVVSRAESLNVAHGRFLEAMAIQKTKEVERYILSNGNTGILPQVHPSIKAECVELFGTIDILLTTLGYPLFELKLKRSVAKGQVREDEKLSEVEKLFFCRGDGVEGCGIYTEEGMVVLKGSYGRVESKGLRAYSPSCVAQRERAIKEGILKWEGQKLRLMQDRVFTNPSPAASFLLGRAANGWIEWKDETGHTLSECVRE</sequence>
<name>A0ABT3WKV9_9PROT</name>
<organism evidence="2 3">
    <name type="scientific">Bombella pollinis</name>
    <dbReference type="NCBI Taxonomy" id="2967337"/>
    <lineage>
        <taxon>Bacteria</taxon>
        <taxon>Pseudomonadati</taxon>
        <taxon>Pseudomonadota</taxon>
        <taxon>Alphaproteobacteria</taxon>
        <taxon>Acetobacterales</taxon>
        <taxon>Acetobacteraceae</taxon>
        <taxon>Bombella</taxon>
    </lineage>
</organism>
<keyword evidence="3" id="KW-1185">Reference proteome</keyword>
<accession>A0ABT3WKV9</accession>